<keyword evidence="7" id="KW-1185">Reference proteome</keyword>
<organism evidence="4 7">
    <name type="scientific">Tardiphaga alba</name>
    <dbReference type="NCBI Taxonomy" id="340268"/>
    <lineage>
        <taxon>Bacteria</taxon>
        <taxon>Pseudomonadati</taxon>
        <taxon>Pseudomonadota</taxon>
        <taxon>Alphaproteobacteria</taxon>
        <taxon>Hyphomicrobiales</taxon>
        <taxon>Nitrobacteraceae</taxon>
        <taxon>Tardiphaga</taxon>
    </lineage>
</organism>
<feature type="domain" description="Transposase IS116/IS110/IS902 C-terminal" evidence="2">
    <location>
        <begin position="193"/>
        <end position="275"/>
    </location>
</feature>
<proteinExistence type="predicted"/>
<dbReference type="InterPro" id="IPR047650">
    <property type="entry name" value="Transpos_IS110"/>
</dbReference>
<evidence type="ECO:0000259" key="1">
    <source>
        <dbReference type="Pfam" id="PF01548"/>
    </source>
</evidence>
<accession>A0ABX8AHD6</accession>
<dbReference type="InterPro" id="IPR003346">
    <property type="entry name" value="Transposase_20"/>
</dbReference>
<dbReference type="NCBIfam" id="NF033542">
    <property type="entry name" value="transpos_IS110"/>
    <property type="match status" value="1"/>
</dbReference>
<dbReference type="EMBL" id="CP036498">
    <property type="protein sequence ID" value="QUS42478.1"/>
    <property type="molecule type" value="Genomic_DNA"/>
</dbReference>
<dbReference type="InterPro" id="IPR002525">
    <property type="entry name" value="Transp_IS110-like_N"/>
</dbReference>
<name>A0ABX8AHD6_9BRAD</name>
<sequence>MTQTITQVAGIDTAKHKLDIALHGQSKRWQIENCVSGWRDLASRLAGAGVNKVGIEATGGYESGVVAYLRGAGFVVLLLQPLQVKNFAKSRLRRAKNDALDAELIAAYTAQAEPRDIAPDARLTGLAGQLTFVEQTEEDIARLKIRLEHIGEPQQRRLYLRDIARLQARRRAELKRIAALLRQHDDLARRLALVLSIPGIGERTALAIVIRMPELGQISREEAAALAGLAPFDNDSGKHRGQRHIAGGRDRLRRSLYAAALPASFRWNAALIDLYRRLMARGKAHQAALIACARKLIVYANTVVQRGTPWIKSPAL</sequence>
<dbReference type="EMBL" id="CP036498">
    <property type="protein sequence ID" value="QUS42348.1"/>
    <property type="molecule type" value="Genomic_DNA"/>
</dbReference>
<dbReference type="Proteomes" id="UP000682843">
    <property type="component" value="Chromosome"/>
</dbReference>
<evidence type="ECO:0000313" key="3">
    <source>
        <dbReference type="EMBL" id="QUS42348.1"/>
    </source>
</evidence>
<dbReference type="PANTHER" id="PTHR33055:SF3">
    <property type="entry name" value="PUTATIVE TRANSPOSASE FOR IS117-RELATED"/>
    <property type="match status" value="1"/>
</dbReference>
<evidence type="ECO:0000259" key="2">
    <source>
        <dbReference type="Pfam" id="PF02371"/>
    </source>
</evidence>
<dbReference type="Pfam" id="PF01548">
    <property type="entry name" value="DEDD_Tnp_IS110"/>
    <property type="match status" value="1"/>
</dbReference>
<evidence type="ECO:0000313" key="4">
    <source>
        <dbReference type="EMBL" id="QUS42356.1"/>
    </source>
</evidence>
<gene>
    <name evidence="3" type="ORF">RPMA_10150</name>
    <name evidence="4" type="ORF">RPMA_10650</name>
    <name evidence="5" type="ORF">RPMA_11150</name>
    <name evidence="6" type="ORF">RPMA_18710</name>
</gene>
<evidence type="ECO:0000313" key="5">
    <source>
        <dbReference type="EMBL" id="QUS42368.1"/>
    </source>
</evidence>
<evidence type="ECO:0000313" key="6">
    <source>
        <dbReference type="EMBL" id="QUS42478.1"/>
    </source>
</evidence>
<feature type="domain" description="Transposase IS110-like N-terminal" evidence="1">
    <location>
        <begin position="9"/>
        <end position="148"/>
    </location>
</feature>
<dbReference type="EMBL" id="CP036498">
    <property type="protein sequence ID" value="QUS42368.1"/>
    <property type="molecule type" value="Genomic_DNA"/>
</dbReference>
<dbReference type="PANTHER" id="PTHR33055">
    <property type="entry name" value="TRANSPOSASE FOR INSERTION SEQUENCE ELEMENT IS1111A"/>
    <property type="match status" value="1"/>
</dbReference>
<dbReference type="EMBL" id="CP036498">
    <property type="protein sequence ID" value="QUS42356.1"/>
    <property type="molecule type" value="Genomic_DNA"/>
</dbReference>
<evidence type="ECO:0000313" key="7">
    <source>
        <dbReference type="Proteomes" id="UP000682843"/>
    </source>
</evidence>
<reference evidence="4 7" key="1">
    <citation type="submission" date="2019-02" db="EMBL/GenBank/DDBJ databases">
        <title>Emended description of the genus Rhodopseudomonas and description of Rhodopseudomonas albus sp. nov., a non-phototrophic, heavy-metal-tolerant bacterium isolated from garden soil.</title>
        <authorList>
            <person name="Bao Z."/>
            <person name="Cao W.W."/>
            <person name="Sato Y."/>
            <person name="Nishizawa T."/>
            <person name="Zhao J."/>
            <person name="Guo Y."/>
            <person name="Ohta H."/>
        </authorList>
    </citation>
    <scope>NUCLEOTIDE SEQUENCE [LARGE SCALE GENOMIC DNA]</scope>
    <source>
        <strain evidence="4 7">SK50-23</strain>
    </source>
</reference>
<dbReference type="Pfam" id="PF02371">
    <property type="entry name" value="Transposase_20"/>
    <property type="match status" value="1"/>
</dbReference>
<protein>
    <submittedName>
        <fullName evidence="4">IS110 family transposase</fullName>
    </submittedName>
</protein>